<proteinExistence type="predicted"/>
<protein>
    <recommendedName>
        <fullName evidence="4">Lytic regulatory protein</fullName>
    </recommendedName>
</protein>
<evidence type="ECO:0000256" key="1">
    <source>
        <dbReference type="SAM" id="MobiDB-lite"/>
    </source>
</evidence>
<accession>A0A6N3CVN4</accession>
<reference evidence="3" key="1">
    <citation type="submission" date="2019-11" db="EMBL/GenBank/DDBJ databases">
        <authorList>
            <person name="Feng L."/>
        </authorList>
    </citation>
    <scope>NUCLEOTIDE SEQUENCE</scope>
    <source>
        <strain evidence="3">SsimulansLFYP27</strain>
    </source>
</reference>
<keyword evidence="2" id="KW-1133">Transmembrane helix</keyword>
<gene>
    <name evidence="3" type="ORF">SSLFYP27_00069</name>
</gene>
<feature type="transmembrane region" description="Helical" evidence="2">
    <location>
        <begin position="20"/>
        <end position="41"/>
    </location>
</feature>
<evidence type="ECO:0000313" key="3">
    <source>
        <dbReference type="EMBL" id="VYU19972.1"/>
    </source>
</evidence>
<sequence>MFKFHKHAIQNAKPQNVKIALFSILTFIFFLLLTGLTLQPLTQSISMFIMAMMYQSMSPQILLPVIISLIIPLAFFIFAGYHLAAGAINIIYKGIHKEKVSLLDALEAFKKGSYLRAVKLALFTLLFIAILSLIRYLLTQLFSLGIGALLRSGQSYFMEHVGVYIAVQLIALTILAIVLSFFIWTFTYIMIAYTVAYFKDRQAGAFQDVKHAFKSMKNGHHSWFKLLLGLVVLDLIVIILETPVSQLVAFSTRSISQNVAGVLTVVLLVIIIIVRIVVYYLNVNAIIAFFSTVTDGVVPHRAPSRQQRKQQAKAEQKEQEETTAPVKETETKETAKENDKEVYQDTTFDHLQSKNKEIDERSDEFKK</sequence>
<feature type="compositionally biased region" description="Basic residues" evidence="1">
    <location>
        <begin position="302"/>
        <end position="311"/>
    </location>
</feature>
<organism evidence="3">
    <name type="scientific">Staphylococcus simulans</name>
    <dbReference type="NCBI Taxonomy" id="1286"/>
    <lineage>
        <taxon>Bacteria</taxon>
        <taxon>Bacillati</taxon>
        <taxon>Bacillota</taxon>
        <taxon>Bacilli</taxon>
        <taxon>Bacillales</taxon>
        <taxon>Staphylococcaceae</taxon>
        <taxon>Staphylococcus</taxon>
    </lineage>
</organism>
<feature type="region of interest" description="Disordered" evidence="1">
    <location>
        <begin position="301"/>
        <end position="347"/>
    </location>
</feature>
<dbReference type="RefSeq" id="WP_156666789.1">
    <property type="nucleotide sequence ID" value="NZ_CACRUO010000034.1"/>
</dbReference>
<feature type="transmembrane region" description="Helical" evidence="2">
    <location>
        <begin position="163"/>
        <end position="191"/>
    </location>
</feature>
<dbReference type="EMBL" id="CACRUO010000034">
    <property type="protein sequence ID" value="VYU19972.1"/>
    <property type="molecule type" value="Genomic_DNA"/>
</dbReference>
<feature type="transmembrane region" description="Helical" evidence="2">
    <location>
        <begin position="120"/>
        <end position="143"/>
    </location>
</feature>
<feature type="compositionally biased region" description="Basic and acidic residues" evidence="1">
    <location>
        <begin position="327"/>
        <end position="347"/>
    </location>
</feature>
<name>A0A6N3CVN4_STASI</name>
<keyword evidence="2" id="KW-0472">Membrane</keyword>
<keyword evidence="2" id="KW-0812">Transmembrane</keyword>
<evidence type="ECO:0008006" key="4">
    <source>
        <dbReference type="Google" id="ProtNLM"/>
    </source>
</evidence>
<feature type="transmembrane region" description="Helical" evidence="2">
    <location>
        <begin position="223"/>
        <end position="240"/>
    </location>
</feature>
<evidence type="ECO:0000256" key="2">
    <source>
        <dbReference type="SAM" id="Phobius"/>
    </source>
</evidence>
<feature type="transmembrane region" description="Helical" evidence="2">
    <location>
        <begin position="61"/>
        <end position="92"/>
    </location>
</feature>
<dbReference type="AlphaFoldDB" id="A0A6N3CVN4"/>
<feature type="transmembrane region" description="Helical" evidence="2">
    <location>
        <begin position="260"/>
        <end position="281"/>
    </location>
</feature>